<dbReference type="AlphaFoldDB" id="A0A9P6G2M7"/>
<dbReference type="OrthoDB" id="70250at2759"/>
<evidence type="ECO:0000313" key="1">
    <source>
        <dbReference type="EMBL" id="KAF9585140.1"/>
    </source>
</evidence>
<sequence length="235" mass="25912">MNPSAAISKIFWPSHLCTRHIRTGFIVGWNVRGFTACIATVVSEIDLEQLVSCLDLMATDPRVQAINRECGVSPSVLGVVTVPFADGTEAQAVKESNSKLLTSPSLLEHKKTANLWLTIDIKTTYIPSLQSLHCCGFRYGNVSSEIIFYKQPDPRCFQFLSLEPLELDISKINASGALFDASMSPKSSQKRFKSTMGHSRQYLSSFGRTVTDDMGVTLYQVGALKSKAVPYHNLD</sequence>
<dbReference type="Proteomes" id="UP000780801">
    <property type="component" value="Unassembled WGS sequence"/>
</dbReference>
<dbReference type="EMBL" id="JAABOA010000246">
    <property type="protein sequence ID" value="KAF9585140.1"/>
    <property type="molecule type" value="Genomic_DNA"/>
</dbReference>
<proteinExistence type="predicted"/>
<protein>
    <submittedName>
        <fullName evidence="1">Uncharacterized protein</fullName>
    </submittedName>
</protein>
<name>A0A9P6G2M7_9FUNG</name>
<comment type="caution">
    <text evidence="1">The sequence shown here is derived from an EMBL/GenBank/DDBJ whole genome shotgun (WGS) entry which is preliminary data.</text>
</comment>
<gene>
    <name evidence="1" type="ORF">BGW38_003738</name>
</gene>
<evidence type="ECO:0000313" key="2">
    <source>
        <dbReference type="Proteomes" id="UP000780801"/>
    </source>
</evidence>
<keyword evidence="2" id="KW-1185">Reference proteome</keyword>
<organism evidence="1 2">
    <name type="scientific">Lunasporangiospora selenospora</name>
    <dbReference type="NCBI Taxonomy" id="979761"/>
    <lineage>
        <taxon>Eukaryota</taxon>
        <taxon>Fungi</taxon>
        <taxon>Fungi incertae sedis</taxon>
        <taxon>Mucoromycota</taxon>
        <taxon>Mortierellomycotina</taxon>
        <taxon>Mortierellomycetes</taxon>
        <taxon>Mortierellales</taxon>
        <taxon>Mortierellaceae</taxon>
        <taxon>Lunasporangiospora</taxon>
    </lineage>
</organism>
<accession>A0A9P6G2M7</accession>
<reference evidence="1" key="1">
    <citation type="journal article" date="2020" name="Fungal Divers.">
        <title>Resolving the Mortierellaceae phylogeny through synthesis of multi-gene phylogenetics and phylogenomics.</title>
        <authorList>
            <person name="Vandepol N."/>
            <person name="Liber J."/>
            <person name="Desiro A."/>
            <person name="Na H."/>
            <person name="Kennedy M."/>
            <person name="Barry K."/>
            <person name="Grigoriev I.V."/>
            <person name="Miller A.N."/>
            <person name="O'Donnell K."/>
            <person name="Stajich J.E."/>
            <person name="Bonito G."/>
        </authorList>
    </citation>
    <scope>NUCLEOTIDE SEQUENCE</scope>
    <source>
        <strain evidence="1">KOD1015</strain>
    </source>
</reference>